<reference evidence="3" key="1">
    <citation type="journal article" date="2019" name="Int. J. Syst. Evol. Microbiol.">
        <title>The Global Catalogue of Microorganisms (GCM) 10K type strain sequencing project: providing services to taxonomists for standard genome sequencing and annotation.</title>
        <authorList>
            <consortium name="The Broad Institute Genomics Platform"/>
            <consortium name="The Broad Institute Genome Sequencing Center for Infectious Disease"/>
            <person name="Wu L."/>
            <person name="Ma J."/>
        </authorList>
    </citation>
    <scope>NUCLEOTIDE SEQUENCE [LARGE SCALE GENOMIC DNA]</scope>
    <source>
        <strain evidence="3">JCM 30331</strain>
    </source>
</reference>
<dbReference type="InterPro" id="IPR053135">
    <property type="entry name" value="AKR2_Oxidoreductase"/>
</dbReference>
<comment type="caution">
    <text evidence="2">The sequence shown here is derived from an EMBL/GenBank/DDBJ whole genome shotgun (WGS) entry which is preliminary data.</text>
</comment>
<evidence type="ECO:0000313" key="3">
    <source>
        <dbReference type="Proteomes" id="UP000647587"/>
    </source>
</evidence>
<proteinExistence type="predicted"/>
<dbReference type="Pfam" id="PF00248">
    <property type="entry name" value="Aldo_ket_red"/>
    <property type="match status" value="1"/>
</dbReference>
<name>A0ABQ2EWG4_9DEIO</name>
<organism evidence="2 3">
    <name type="scientific">Deinococcus malanensis</name>
    <dbReference type="NCBI Taxonomy" id="1706855"/>
    <lineage>
        <taxon>Bacteria</taxon>
        <taxon>Thermotogati</taxon>
        <taxon>Deinococcota</taxon>
        <taxon>Deinococci</taxon>
        <taxon>Deinococcales</taxon>
        <taxon>Deinococcaceae</taxon>
        <taxon>Deinococcus</taxon>
    </lineage>
</organism>
<dbReference type="CDD" id="cd19086">
    <property type="entry name" value="AKR_AKR11C1"/>
    <property type="match status" value="1"/>
</dbReference>
<dbReference type="SUPFAM" id="SSF51430">
    <property type="entry name" value="NAD(P)-linked oxidoreductase"/>
    <property type="match status" value="1"/>
</dbReference>
<dbReference type="EMBL" id="BMPP01000009">
    <property type="protein sequence ID" value="GGK29843.1"/>
    <property type="molecule type" value="Genomic_DNA"/>
</dbReference>
<dbReference type="Gene3D" id="3.20.20.100">
    <property type="entry name" value="NADP-dependent oxidoreductase domain"/>
    <property type="match status" value="1"/>
</dbReference>
<gene>
    <name evidence="2" type="ORF">GCM10008955_24600</name>
</gene>
<dbReference type="InterPro" id="IPR036812">
    <property type="entry name" value="NAD(P)_OxRdtase_dom_sf"/>
</dbReference>
<accession>A0ABQ2EWG4</accession>
<dbReference type="PANTHER" id="PTHR43312:SF1">
    <property type="entry name" value="NADP-DEPENDENT OXIDOREDUCTASE DOMAIN-CONTAINING PROTEIN"/>
    <property type="match status" value="1"/>
</dbReference>
<dbReference type="RefSeq" id="WP_189008948.1">
    <property type="nucleotide sequence ID" value="NZ_BMPP01000009.1"/>
</dbReference>
<evidence type="ECO:0000259" key="1">
    <source>
        <dbReference type="Pfam" id="PF00248"/>
    </source>
</evidence>
<sequence length="314" mass="35198">MHHRQLGRTGIEVSEIGFGAWAIGGDAWGPVEDAASIRAMERALELGVNFIDTADVYGNGHSETLVAQVIKNRRDQIVVASKGGLMGHHRDPKREPVYDRPEKIISAFEDSLRRLDTDYIDVYFDHIWWNNPRETEAFLTAFAQLKQEGRVRAVGVSTDDFAYVQHFNQDGTLDVVQLDYSLLNRKAEQHILPYCLEQGIGVVVRGPLRMGMLTGKFTAETRFPEGDVRHGWPQEDWYQTQLDQVQQLGVLTSQERSMGQLALRFVLNHPAVSVAIPGGKTPEQVEQNVVASTRPLLDEKDAQHIETVTAGTRA</sequence>
<evidence type="ECO:0000313" key="2">
    <source>
        <dbReference type="EMBL" id="GGK29843.1"/>
    </source>
</evidence>
<keyword evidence="3" id="KW-1185">Reference proteome</keyword>
<feature type="domain" description="NADP-dependent oxidoreductase" evidence="1">
    <location>
        <begin position="15"/>
        <end position="307"/>
    </location>
</feature>
<protein>
    <submittedName>
        <fullName evidence="2">Oxidoreductase</fullName>
    </submittedName>
</protein>
<dbReference type="PANTHER" id="PTHR43312">
    <property type="entry name" value="D-THREO-ALDOSE 1-DEHYDROGENASE"/>
    <property type="match status" value="1"/>
</dbReference>
<dbReference type="Proteomes" id="UP000647587">
    <property type="component" value="Unassembled WGS sequence"/>
</dbReference>
<dbReference type="InterPro" id="IPR023210">
    <property type="entry name" value="NADP_OxRdtase_dom"/>
</dbReference>